<sequence>MLIGDREHDEERRCTGADRPCLSHLLPLRPISAFCKMCCCCCKITKEDVLAVLWSYQLLPFTPNIRCSAGSHFKFHLIRVKYQGQKPSNVYMEFMIGESIPAAFDSCITPHLEEIVVNLRAIVVFSHRGRLAYGILTGCICLTSFKLEQKYASFSLVFSHGFGLGFGSLKPFLVPSFPLHQNAKLEQLHKKDARVGTTSGIVACF</sequence>
<gene>
    <name evidence="1" type="ORF">TIFTF001_041667</name>
</gene>
<protein>
    <submittedName>
        <fullName evidence="1">Uncharacterized protein</fullName>
    </submittedName>
</protein>
<accession>A0AA87ZF69</accession>
<proteinExistence type="predicted"/>
<comment type="caution">
    <text evidence="1">The sequence shown here is derived from an EMBL/GenBank/DDBJ whole genome shotgun (WGS) entry which is preliminary data.</text>
</comment>
<keyword evidence="2" id="KW-1185">Reference proteome</keyword>
<reference evidence="1" key="1">
    <citation type="submission" date="2023-07" db="EMBL/GenBank/DDBJ databases">
        <title>draft genome sequence of fig (Ficus carica).</title>
        <authorList>
            <person name="Takahashi T."/>
            <person name="Nishimura K."/>
        </authorList>
    </citation>
    <scope>NUCLEOTIDE SEQUENCE</scope>
</reference>
<dbReference type="EMBL" id="BTGU01001963">
    <property type="protein sequence ID" value="GMN31984.1"/>
    <property type="molecule type" value="Genomic_DNA"/>
</dbReference>
<name>A0AA87ZF69_FICCA</name>
<dbReference type="AlphaFoldDB" id="A0AA87ZF69"/>
<organism evidence="1 2">
    <name type="scientific">Ficus carica</name>
    <name type="common">Common fig</name>
    <dbReference type="NCBI Taxonomy" id="3494"/>
    <lineage>
        <taxon>Eukaryota</taxon>
        <taxon>Viridiplantae</taxon>
        <taxon>Streptophyta</taxon>
        <taxon>Embryophyta</taxon>
        <taxon>Tracheophyta</taxon>
        <taxon>Spermatophyta</taxon>
        <taxon>Magnoliopsida</taxon>
        <taxon>eudicotyledons</taxon>
        <taxon>Gunneridae</taxon>
        <taxon>Pentapetalae</taxon>
        <taxon>rosids</taxon>
        <taxon>fabids</taxon>
        <taxon>Rosales</taxon>
        <taxon>Moraceae</taxon>
        <taxon>Ficeae</taxon>
        <taxon>Ficus</taxon>
    </lineage>
</organism>
<evidence type="ECO:0000313" key="1">
    <source>
        <dbReference type="EMBL" id="GMN31984.1"/>
    </source>
</evidence>
<dbReference type="Proteomes" id="UP001187192">
    <property type="component" value="Unassembled WGS sequence"/>
</dbReference>
<evidence type="ECO:0000313" key="2">
    <source>
        <dbReference type="Proteomes" id="UP001187192"/>
    </source>
</evidence>